<dbReference type="EMBL" id="LS483466">
    <property type="protein sequence ID" value="SQI26951.1"/>
    <property type="molecule type" value="Genomic_DNA"/>
</dbReference>
<accession>A0A2X4TI55</accession>
<dbReference type="AlphaFoldDB" id="A0A2X4TI55"/>
<reference evidence="1 2" key="1">
    <citation type="submission" date="2018-06" db="EMBL/GenBank/DDBJ databases">
        <authorList>
            <consortium name="Pathogen Informatics"/>
            <person name="Doyle S."/>
        </authorList>
    </citation>
    <scope>NUCLEOTIDE SEQUENCE [LARGE SCALE GENOMIC DNA]</scope>
    <source>
        <strain evidence="1 2">NCTC7307</strain>
    </source>
</reference>
<sequence length="59" mass="6550">MRYLKIKVSILLSFSLLMTGKGLGAFDAWLDKRWDNLGILVAITLSLPASPQEEDADAR</sequence>
<dbReference type="Proteomes" id="UP000248731">
    <property type="component" value="Chromosome 1"/>
</dbReference>
<keyword evidence="2" id="KW-1185">Reference proteome</keyword>
<evidence type="ECO:0000313" key="1">
    <source>
        <dbReference type="EMBL" id="SQI26951.1"/>
    </source>
</evidence>
<protein>
    <submittedName>
        <fullName evidence="1">Uncharacterized protein</fullName>
    </submittedName>
</protein>
<name>A0A2X4TI55_SALER</name>
<organism evidence="1 2">
    <name type="scientific">Salmonella enterica subsp. arizonae</name>
    <dbReference type="NCBI Taxonomy" id="59203"/>
    <lineage>
        <taxon>Bacteria</taxon>
        <taxon>Pseudomonadati</taxon>
        <taxon>Pseudomonadota</taxon>
        <taxon>Gammaproteobacteria</taxon>
        <taxon>Enterobacterales</taxon>
        <taxon>Enterobacteriaceae</taxon>
        <taxon>Salmonella</taxon>
    </lineage>
</organism>
<gene>
    <name evidence="1" type="ORF">NCTC7307_04322</name>
</gene>
<proteinExistence type="predicted"/>
<evidence type="ECO:0000313" key="2">
    <source>
        <dbReference type="Proteomes" id="UP000248731"/>
    </source>
</evidence>